<reference evidence="1" key="2">
    <citation type="submission" date="2023-05" db="EMBL/GenBank/DDBJ databases">
        <authorList>
            <consortium name="Lawrence Berkeley National Laboratory"/>
            <person name="Steindorff A."/>
            <person name="Hensen N."/>
            <person name="Bonometti L."/>
            <person name="Westerberg I."/>
            <person name="Brannstrom I.O."/>
            <person name="Guillou S."/>
            <person name="Cros-Aarteil S."/>
            <person name="Calhoun S."/>
            <person name="Haridas S."/>
            <person name="Kuo A."/>
            <person name="Mondo S."/>
            <person name="Pangilinan J."/>
            <person name="Riley R."/>
            <person name="Labutti K."/>
            <person name="Andreopoulos B."/>
            <person name="Lipzen A."/>
            <person name="Chen C."/>
            <person name="Yanf M."/>
            <person name="Daum C."/>
            <person name="Ng V."/>
            <person name="Clum A."/>
            <person name="Ohm R."/>
            <person name="Martin F."/>
            <person name="Silar P."/>
            <person name="Natvig D."/>
            <person name="Lalanne C."/>
            <person name="Gautier V."/>
            <person name="Ament-Velasquez S.L."/>
            <person name="Kruys A."/>
            <person name="Hutchinson M.I."/>
            <person name="Powell A.J."/>
            <person name="Barry K."/>
            <person name="Miller A.N."/>
            <person name="Grigoriev I.V."/>
            <person name="Debuchy R."/>
            <person name="Gladieux P."/>
            <person name="Thoren M.H."/>
            <person name="Johannesson H."/>
        </authorList>
    </citation>
    <scope>NUCLEOTIDE SEQUENCE</scope>
    <source>
        <strain evidence="1">CBS 731.68</strain>
    </source>
</reference>
<dbReference type="RefSeq" id="XP_062645819.1">
    <property type="nucleotide sequence ID" value="XM_062793343.1"/>
</dbReference>
<dbReference type="Proteomes" id="UP001302602">
    <property type="component" value="Unassembled WGS sequence"/>
</dbReference>
<reference evidence="1" key="1">
    <citation type="journal article" date="2023" name="Mol. Phylogenet. Evol.">
        <title>Genome-scale phylogeny and comparative genomics of the fungal order Sordariales.</title>
        <authorList>
            <person name="Hensen N."/>
            <person name="Bonometti L."/>
            <person name="Westerberg I."/>
            <person name="Brannstrom I.O."/>
            <person name="Guillou S."/>
            <person name="Cros-Aarteil S."/>
            <person name="Calhoun S."/>
            <person name="Haridas S."/>
            <person name="Kuo A."/>
            <person name="Mondo S."/>
            <person name="Pangilinan J."/>
            <person name="Riley R."/>
            <person name="LaButti K."/>
            <person name="Andreopoulos B."/>
            <person name="Lipzen A."/>
            <person name="Chen C."/>
            <person name="Yan M."/>
            <person name="Daum C."/>
            <person name="Ng V."/>
            <person name="Clum A."/>
            <person name="Steindorff A."/>
            <person name="Ohm R.A."/>
            <person name="Martin F."/>
            <person name="Silar P."/>
            <person name="Natvig D.O."/>
            <person name="Lalanne C."/>
            <person name="Gautier V."/>
            <person name="Ament-Velasquez S.L."/>
            <person name="Kruys A."/>
            <person name="Hutchinson M.I."/>
            <person name="Powell A.J."/>
            <person name="Barry K."/>
            <person name="Miller A.N."/>
            <person name="Grigoriev I.V."/>
            <person name="Debuchy R."/>
            <person name="Gladieux P."/>
            <person name="Hiltunen Thoren M."/>
            <person name="Johannesson H."/>
        </authorList>
    </citation>
    <scope>NUCLEOTIDE SEQUENCE</scope>
    <source>
        <strain evidence="1">CBS 731.68</strain>
    </source>
</reference>
<dbReference type="EMBL" id="MU853232">
    <property type="protein sequence ID" value="KAK4122048.1"/>
    <property type="molecule type" value="Genomic_DNA"/>
</dbReference>
<proteinExistence type="predicted"/>
<sequence>MTPILSLLDEVLTAVAANTLSLSDPAASAQTKTLDVLHRRPRALYAAAAPDSTAVRRWLFYSAENGFLESIFATYWPHGVNQNPIYVSPGPGDRLHPALAAQERRPGRQPLIDRKLGLETIEVTLRETESNKN</sequence>
<gene>
    <name evidence="1" type="ORF">N657DRAFT_647570</name>
</gene>
<dbReference type="GeneID" id="87830112"/>
<accession>A0AAN6Z236</accession>
<protein>
    <submittedName>
        <fullName evidence="1">Uncharacterized protein</fullName>
    </submittedName>
</protein>
<dbReference type="AlphaFoldDB" id="A0AAN6Z236"/>
<evidence type="ECO:0000313" key="2">
    <source>
        <dbReference type="Proteomes" id="UP001302602"/>
    </source>
</evidence>
<evidence type="ECO:0000313" key="1">
    <source>
        <dbReference type="EMBL" id="KAK4122048.1"/>
    </source>
</evidence>
<organism evidence="1 2">
    <name type="scientific">Parathielavia appendiculata</name>
    <dbReference type="NCBI Taxonomy" id="2587402"/>
    <lineage>
        <taxon>Eukaryota</taxon>
        <taxon>Fungi</taxon>
        <taxon>Dikarya</taxon>
        <taxon>Ascomycota</taxon>
        <taxon>Pezizomycotina</taxon>
        <taxon>Sordariomycetes</taxon>
        <taxon>Sordariomycetidae</taxon>
        <taxon>Sordariales</taxon>
        <taxon>Chaetomiaceae</taxon>
        <taxon>Parathielavia</taxon>
    </lineage>
</organism>
<name>A0AAN6Z236_9PEZI</name>
<comment type="caution">
    <text evidence="1">The sequence shown here is derived from an EMBL/GenBank/DDBJ whole genome shotgun (WGS) entry which is preliminary data.</text>
</comment>
<keyword evidence="2" id="KW-1185">Reference proteome</keyword>